<dbReference type="CDD" id="cd00130">
    <property type="entry name" value="PAS"/>
    <property type="match status" value="2"/>
</dbReference>
<evidence type="ECO:0000256" key="5">
    <source>
        <dbReference type="ARBA" id="ARBA00022777"/>
    </source>
</evidence>
<accession>A0A840UMQ0</accession>
<dbReference type="PANTHER" id="PTHR43304">
    <property type="entry name" value="PHYTOCHROME-LIKE PROTEIN CPH1"/>
    <property type="match status" value="1"/>
</dbReference>
<evidence type="ECO:0000259" key="7">
    <source>
        <dbReference type="PROSITE" id="PS50113"/>
    </source>
</evidence>
<protein>
    <recommendedName>
        <fullName evidence="2">histidine kinase</fullName>
        <ecNumber evidence="2">2.7.13.3</ecNumber>
    </recommendedName>
</protein>
<comment type="catalytic activity">
    <reaction evidence="1">
        <text>ATP + protein L-histidine = ADP + protein N-phospho-L-histidine.</text>
        <dbReference type="EC" id="2.7.13.3"/>
    </reaction>
</comment>
<dbReference type="SUPFAM" id="SSF55785">
    <property type="entry name" value="PYP-like sensor domain (PAS domain)"/>
    <property type="match status" value="3"/>
</dbReference>
<dbReference type="Gene3D" id="3.30.450.20">
    <property type="entry name" value="PAS domain"/>
    <property type="match status" value="3"/>
</dbReference>
<comment type="caution">
    <text evidence="8">The sequence shown here is derived from an EMBL/GenBank/DDBJ whole genome shotgun (WGS) entry which is preliminary data.</text>
</comment>
<dbReference type="GO" id="GO:0004673">
    <property type="term" value="F:protein histidine kinase activity"/>
    <property type="evidence" value="ECO:0007669"/>
    <property type="project" value="UniProtKB-EC"/>
</dbReference>
<feature type="domain" description="PAS" evidence="6">
    <location>
        <begin position="21"/>
        <end position="88"/>
    </location>
</feature>
<proteinExistence type="predicted"/>
<dbReference type="Pfam" id="PF13426">
    <property type="entry name" value="PAS_9"/>
    <property type="match status" value="2"/>
</dbReference>
<evidence type="ECO:0000256" key="4">
    <source>
        <dbReference type="ARBA" id="ARBA00022679"/>
    </source>
</evidence>
<evidence type="ECO:0000256" key="1">
    <source>
        <dbReference type="ARBA" id="ARBA00000085"/>
    </source>
</evidence>
<dbReference type="InterPro" id="IPR000014">
    <property type="entry name" value="PAS"/>
</dbReference>
<evidence type="ECO:0000313" key="9">
    <source>
        <dbReference type="Proteomes" id="UP000539642"/>
    </source>
</evidence>
<keyword evidence="4" id="KW-0808">Transferase</keyword>
<dbReference type="EC" id="2.7.13.3" evidence="2"/>
<evidence type="ECO:0000256" key="3">
    <source>
        <dbReference type="ARBA" id="ARBA00022553"/>
    </source>
</evidence>
<sequence>MAEQRGKKQRKGRNAVDWRKKYERLEENIPGMVFSLILYPDHSSNFSYVSKDALELIGLTPEALTDDAGLFLRLIHPADREGYEQSLHHNSVTFSPWRMELRLVINGLVRWYDFMARPEPDWDGAVCWHGLILDITARKEAEKLQVRTTSLLHGIFTQNPYPIWIADRFGSLIQMNSACRETLKRFETGAAGGYNILRDSRIREQGFLSVVRVVFDGGSAVHFLLQDEERVGRGREGDPSSVFEVTVAPVKDEQGLVTNVIVMYNDITERLRAEANLRLTQYCIDHAGISIFSIEEPDGRVISANHHACRSLGYSLEELTALTVFDIDPNFTRESWLQHRHRMRASRGGTIETMHRRKDGTTFPVKVLITILEFEGKDYSFSLAVDISDR</sequence>
<dbReference type="InterPro" id="IPR052162">
    <property type="entry name" value="Sensor_kinase/Photoreceptor"/>
</dbReference>
<dbReference type="SMART" id="SM00086">
    <property type="entry name" value="PAC"/>
    <property type="match status" value="3"/>
</dbReference>
<keyword evidence="5" id="KW-0418">Kinase</keyword>
<dbReference type="InterPro" id="IPR000700">
    <property type="entry name" value="PAS-assoc_C"/>
</dbReference>
<reference evidence="8 9" key="1">
    <citation type="submission" date="2020-08" db="EMBL/GenBank/DDBJ databases">
        <title>Genomic Encyclopedia of Type Strains, Phase IV (KMG-IV): sequencing the most valuable type-strain genomes for metagenomic binning, comparative biology and taxonomic classification.</title>
        <authorList>
            <person name="Goeker M."/>
        </authorList>
    </citation>
    <scope>NUCLEOTIDE SEQUENCE [LARGE SCALE GENOMIC DNA]</scope>
    <source>
        <strain evidence="8 9">DSM 28570</strain>
    </source>
</reference>
<name>A0A840UMQ0_9BACT</name>
<dbReference type="PROSITE" id="PS50113">
    <property type="entry name" value="PAC"/>
    <property type="match status" value="1"/>
</dbReference>
<feature type="domain" description="PAC" evidence="7">
    <location>
        <begin position="225"/>
        <end position="279"/>
    </location>
</feature>
<dbReference type="InterPro" id="IPR013655">
    <property type="entry name" value="PAS_fold_3"/>
</dbReference>
<dbReference type="AlphaFoldDB" id="A0A840UMQ0"/>
<dbReference type="Proteomes" id="UP000539642">
    <property type="component" value="Unassembled WGS sequence"/>
</dbReference>
<keyword evidence="3" id="KW-0597">Phosphoprotein</keyword>
<keyword evidence="9" id="KW-1185">Reference proteome</keyword>
<dbReference type="NCBIfam" id="TIGR00229">
    <property type="entry name" value="sensory_box"/>
    <property type="match status" value="2"/>
</dbReference>
<evidence type="ECO:0000313" key="8">
    <source>
        <dbReference type="EMBL" id="MBB5347547.1"/>
    </source>
</evidence>
<dbReference type="Pfam" id="PF08447">
    <property type="entry name" value="PAS_3"/>
    <property type="match status" value="1"/>
</dbReference>
<evidence type="ECO:0000259" key="6">
    <source>
        <dbReference type="PROSITE" id="PS50112"/>
    </source>
</evidence>
<organism evidence="8 9">
    <name type="scientific">Desulfoprunum benzoelyticum</name>
    <dbReference type="NCBI Taxonomy" id="1506996"/>
    <lineage>
        <taxon>Bacteria</taxon>
        <taxon>Pseudomonadati</taxon>
        <taxon>Thermodesulfobacteriota</taxon>
        <taxon>Desulfobulbia</taxon>
        <taxon>Desulfobulbales</taxon>
        <taxon>Desulfobulbaceae</taxon>
        <taxon>Desulfoprunum</taxon>
    </lineage>
</organism>
<dbReference type="SMART" id="SM00091">
    <property type="entry name" value="PAS"/>
    <property type="match status" value="2"/>
</dbReference>
<dbReference type="PROSITE" id="PS50112">
    <property type="entry name" value="PAS"/>
    <property type="match status" value="1"/>
</dbReference>
<dbReference type="InterPro" id="IPR035965">
    <property type="entry name" value="PAS-like_dom_sf"/>
</dbReference>
<gene>
    <name evidence="8" type="ORF">HNQ81_001268</name>
</gene>
<dbReference type="InterPro" id="IPR001610">
    <property type="entry name" value="PAC"/>
</dbReference>
<dbReference type="PANTHER" id="PTHR43304:SF1">
    <property type="entry name" value="PAC DOMAIN-CONTAINING PROTEIN"/>
    <property type="match status" value="1"/>
</dbReference>
<evidence type="ECO:0000256" key="2">
    <source>
        <dbReference type="ARBA" id="ARBA00012438"/>
    </source>
</evidence>
<dbReference type="EMBL" id="JACHEO010000005">
    <property type="protein sequence ID" value="MBB5347547.1"/>
    <property type="molecule type" value="Genomic_DNA"/>
</dbReference>